<dbReference type="EMBL" id="GBXM01079898">
    <property type="protein sequence ID" value="JAH28679.1"/>
    <property type="molecule type" value="Transcribed_RNA"/>
</dbReference>
<sequence length="10" mass="964">MQGCTVPTAG</sequence>
<evidence type="ECO:0000313" key="1">
    <source>
        <dbReference type="EMBL" id="JAH28679.1"/>
    </source>
</evidence>
<protein>
    <submittedName>
        <fullName evidence="1">Uncharacterized protein</fullName>
    </submittedName>
</protein>
<accession>A0A0E9RHU2</accession>
<reference evidence="1" key="1">
    <citation type="submission" date="2014-11" db="EMBL/GenBank/DDBJ databases">
        <authorList>
            <person name="Amaro Gonzalez C."/>
        </authorList>
    </citation>
    <scope>NUCLEOTIDE SEQUENCE</scope>
</reference>
<proteinExistence type="predicted"/>
<reference evidence="1" key="2">
    <citation type="journal article" date="2015" name="Fish Shellfish Immunol.">
        <title>Early steps in the European eel (Anguilla anguilla)-Vibrio vulnificus interaction in the gills: Role of the RtxA13 toxin.</title>
        <authorList>
            <person name="Callol A."/>
            <person name="Pajuelo D."/>
            <person name="Ebbesson L."/>
            <person name="Teles M."/>
            <person name="MacKenzie S."/>
            <person name="Amaro C."/>
        </authorList>
    </citation>
    <scope>NUCLEOTIDE SEQUENCE</scope>
</reference>
<name>A0A0E9RHU2_ANGAN</name>
<organism evidence="1">
    <name type="scientific">Anguilla anguilla</name>
    <name type="common">European freshwater eel</name>
    <name type="synonym">Muraena anguilla</name>
    <dbReference type="NCBI Taxonomy" id="7936"/>
    <lineage>
        <taxon>Eukaryota</taxon>
        <taxon>Metazoa</taxon>
        <taxon>Chordata</taxon>
        <taxon>Craniata</taxon>
        <taxon>Vertebrata</taxon>
        <taxon>Euteleostomi</taxon>
        <taxon>Actinopterygii</taxon>
        <taxon>Neopterygii</taxon>
        <taxon>Teleostei</taxon>
        <taxon>Anguilliformes</taxon>
        <taxon>Anguillidae</taxon>
        <taxon>Anguilla</taxon>
    </lineage>
</organism>